<dbReference type="Pfam" id="PF10948">
    <property type="entry name" value="DUF2635"/>
    <property type="match status" value="1"/>
</dbReference>
<evidence type="ECO:0000313" key="4">
    <source>
        <dbReference type="Proteomes" id="UP000005050"/>
    </source>
</evidence>
<gene>
    <name evidence="3" type="ORF">CKS_5604</name>
    <name evidence="2" type="ORF">DSJ_26625</name>
</gene>
<evidence type="ECO:0000313" key="3">
    <source>
        <dbReference type="EMBL" id="EHT97742.1"/>
    </source>
</evidence>
<dbReference type="RefSeq" id="WP_006122410.1">
    <property type="nucleotide sequence ID" value="NZ_AHIE01000047.1"/>
</dbReference>
<keyword evidence="2" id="KW-0614">Plasmid</keyword>
<dbReference type="InterPro" id="IPR024400">
    <property type="entry name" value="DUF2635"/>
</dbReference>
<evidence type="ECO:0000256" key="1">
    <source>
        <dbReference type="SAM" id="MobiDB-lite"/>
    </source>
</evidence>
<reference evidence="2 5" key="3">
    <citation type="submission" date="2016-10" db="EMBL/GenBank/DDBJ databases">
        <title>Complete Genome Assembly of Pantoea stewartii subsp. stewartii DC283, a Corn Pathogen.</title>
        <authorList>
            <person name="Duong D.A."/>
            <person name="Stevens A.M."/>
            <person name="Jensen R.V."/>
        </authorList>
    </citation>
    <scope>NUCLEOTIDE SEQUENCE [LARGE SCALE GENOMIC DNA]</scope>
    <source>
        <strain evidence="2 5">DC283</strain>
        <plasmid evidence="2 5">ppDSJ01</plasmid>
    </source>
</reference>
<keyword evidence="5" id="KW-1185">Reference proteome</keyword>
<dbReference type="PATRIC" id="fig|660596.6.peg.5371"/>
<dbReference type="OrthoDB" id="8689507at2"/>
<organism evidence="3 4">
    <name type="scientific">Pantoea stewartii subsp. stewartii DC283</name>
    <dbReference type="NCBI Taxonomy" id="660596"/>
    <lineage>
        <taxon>Bacteria</taxon>
        <taxon>Pseudomonadati</taxon>
        <taxon>Pseudomonadota</taxon>
        <taxon>Gammaproteobacteria</taxon>
        <taxon>Enterobacterales</taxon>
        <taxon>Erwiniaceae</taxon>
        <taxon>Pantoea</taxon>
    </lineage>
</organism>
<evidence type="ECO:0000313" key="5">
    <source>
        <dbReference type="Proteomes" id="UP000192380"/>
    </source>
</evidence>
<geneLocation type="plasmid" evidence="2 5">
    <name>ppDSJ01</name>
</geneLocation>
<protein>
    <recommendedName>
        <fullName evidence="6">DUF2635 domain-containing protein</fullName>
    </recommendedName>
</protein>
<accession>H3RLM9</accession>
<reference evidence="3" key="2">
    <citation type="submission" date="2012-01" db="EMBL/GenBank/DDBJ databases">
        <authorList>
            <person name="Biehl B.S."/>
            <person name="Ding Y."/>
            <person name="Dugan-Rocha S.P."/>
            <person name="Gibbs R.A."/>
            <person name="Glasner J.D."/>
            <person name="Kovar C."/>
            <person name="Muzny D.M."/>
            <person name="Neeno-Eckwall E.C."/>
            <person name="Perna N.T."/>
            <person name="Qin X."/>
            <person name="von Bodman S.B."/>
            <person name="Weinstock G.M."/>
        </authorList>
    </citation>
    <scope>NUCLEOTIDE SEQUENCE</scope>
    <source>
        <strain evidence="3">DC283</strain>
    </source>
</reference>
<sequence length="90" mass="9207">MKLKPVDGRAVRDPVKGTLLPAEGAEVEMSTFWRRRFRDGDVEEVTLDQSGTGATTATTASAATVTASTSPAASTTTASTDADTATGEAS</sequence>
<feature type="compositionally biased region" description="Low complexity" evidence="1">
    <location>
        <begin position="50"/>
        <end position="90"/>
    </location>
</feature>
<dbReference type="EMBL" id="CP017592">
    <property type="protein sequence ID" value="ARF52784.1"/>
    <property type="molecule type" value="Genomic_DNA"/>
</dbReference>
<evidence type="ECO:0008006" key="6">
    <source>
        <dbReference type="Google" id="ProtNLM"/>
    </source>
</evidence>
<dbReference type="AlphaFoldDB" id="H3RLM9"/>
<dbReference type="KEGG" id="pstw:DSJ_26625"/>
<proteinExistence type="predicted"/>
<feature type="region of interest" description="Disordered" evidence="1">
    <location>
        <begin position="44"/>
        <end position="90"/>
    </location>
</feature>
<dbReference type="Proteomes" id="UP000192380">
    <property type="component" value="Plasmid ppDSJ01"/>
</dbReference>
<name>H3RLM9_PANSE</name>
<dbReference type="EMBL" id="AHIE01000047">
    <property type="protein sequence ID" value="EHT97742.1"/>
    <property type="molecule type" value="Genomic_DNA"/>
</dbReference>
<evidence type="ECO:0000313" key="2">
    <source>
        <dbReference type="EMBL" id="ARF52784.1"/>
    </source>
</evidence>
<reference evidence="3 4" key="1">
    <citation type="journal article" date="2012" name="Mol. Microbiol.">
        <title>The genetic and structural basis of two distinct terminal side branch residues in stewartan and amylovoran exopolysaccharides and their potential role in host adaptation.</title>
        <authorList>
            <person name="Wang X."/>
            <person name="Yang F."/>
            <person name="von Bodman S.B."/>
        </authorList>
    </citation>
    <scope>NUCLEOTIDE SEQUENCE [LARGE SCALE GENOMIC DNA]</scope>
    <source>
        <strain evidence="3 4">DC283</strain>
    </source>
</reference>
<dbReference type="Proteomes" id="UP000005050">
    <property type="component" value="Unassembled WGS sequence"/>
</dbReference>